<sequence length="335" mass="38624">MDSTWRTYSYSTILILVILCHLDHVLASAGDRHKVHMHLLRSCLNQDCSTPQQLESFYENQPLELWMLGWDCTHECRYLSMWMTVDHLLQKGTPVADIPQFYGKWPFIRVFGIQEPASVIFSIGNGLAQVFYIYQLRKRVPHTAPMYYVGLAQGGIAINAWIWSTVFHSRDLPWTEKMDYFCAYSIVMCSLITSLVRVFAVRDNSLNMKVALGITAVSSLFYLKHICHLAFVDFNYGYNMKVNIATAMFNFAVMVLWSAWHIKEQPYLWKAIASIVSINVCISLEVLDFPPFWWTFDAHSLWHASTIPLVILYASYFVDDCLYVHNAKGKLVKGA</sequence>
<dbReference type="CTD" id="93210"/>
<evidence type="ECO:0000256" key="5">
    <source>
        <dbReference type="ARBA" id="ARBA00022729"/>
    </source>
</evidence>
<protein>
    <recommendedName>
        <fullName evidence="8">Post-GPI attachment to proteins factor 3</fullName>
    </recommendedName>
</protein>
<dbReference type="OrthoDB" id="419770at2759"/>
<comment type="similarity">
    <text evidence="2 8">Belongs to the PGAP3 family.</text>
</comment>
<dbReference type="PANTHER" id="PTHR13148">
    <property type="entry name" value="PER1-RELATED"/>
    <property type="match status" value="1"/>
</dbReference>
<keyword evidence="5 8" id="KW-0732">Signal</keyword>
<dbReference type="OMA" id="DFMIEDC"/>
<reference evidence="9" key="2">
    <citation type="submission" date="2021-01" db="UniProtKB">
        <authorList>
            <consortium name="EnsemblMetazoa"/>
        </authorList>
    </citation>
    <scope>IDENTIFICATION</scope>
</reference>
<dbReference type="Pfam" id="PF04080">
    <property type="entry name" value="Per1"/>
    <property type="match status" value="1"/>
</dbReference>
<feature type="transmembrane region" description="Helical" evidence="8">
    <location>
        <begin position="299"/>
        <end position="318"/>
    </location>
</feature>
<accession>A0A7M7P6Y4</accession>
<evidence type="ECO:0000313" key="9">
    <source>
        <dbReference type="EnsemblMetazoa" id="XP_030846184"/>
    </source>
</evidence>
<dbReference type="InterPro" id="IPR007217">
    <property type="entry name" value="Per1-like"/>
</dbReference>
<dbReference type="RefSeq" id="XP_030846184.1">
    <property type="nucleotide sequence ID" value="XM_030990324.1"/>
</dbReference>
<feature type="signal peptide" evidence="8">
    <location>
        <begin position="1"/>
        <end position="27"/>
    </location>
</feature>
<evidence type="ECO:0000256" key="3">
    <source>
        <dbReference type="ARBA" id="ARBA00022502"/>
    </source>
</evidence>
<keyword evidence="6 8" id="KW-1133">Transmembrane helix</keyword>
<dbReference type="InParanoid" id="A0A7M7P6Y4"/>
<evidence type="ECO:0000313" key="10">
    <source>
        <dbReference type="Proteomes" id="UP000007110"/>
    </source>
</evidence>
<keyword evidence="3 8" id="KW-0337">GPI-anchor biosynthesis</keyword>
<dbReference type="GO" id="GO:0016788">
    <property type="term" value="F:hydrolase activity, acting on ester bonds"/>
    <property type="evidence" value="ECO:0000318"/>
    <property type="project" value="GO_Central"/>
</dbReference>
<feature type="transmembrane region" description="Helical" evidence="8">
    <location>
        <begin position="243"/>
        <end position="260"/>
    </location>
</feature>
<comment type="subcellular location">
    <subcellularLocation>
        <location evidence="1">Endomembrane system</location>
        <topology evidence="1">Multi-pass membrane protein</topology>
    </subcellularLocation>
    <subcellularLocation>
        <location evidence="8">Golgi apparatus membrane</location>
        <topology evidence="8">Multi-pass membrane protein</topology>
    </subcellularLocation>
</comment>
<evidence type="ECO:0000256" key="4">
    <source>
        <dbReference type="ARBA" id="ARBA00022692"/>
    </source>
</evidence>
<evidence type="ECO:0000256" key="6">
    <source>
        <dbReference type="ARBA" id="ARBA00022989"/>
    </source>
</evidence>
<evidence type="ECO:0000256" key="1">
    <source>
        <dbReference type="ARBA" id="ARBA00004127"/>
    </source>
</evidence>
<feature type="transmembrane region" description="Helical" evidence="8">
    <location>
        <begin position="210"/>
        <end position="231"/>
    </location>
</feature>
<dbReference type="GeneID" id="582223"/>
<keyword evidence="4 8" id="KW-0812">Transmembrane</keyword>
<keyword evidence="10" id="KW-1185">Reference proteome</keyword>
<evidence type="ECO:0000256" key="2">
    <source>
        <dbReference type="ARBA" id="ARBA00006387"/>
    </source>
</evidence>
<keyword evidence="8" id="KW-0333">Golgi apparatus</keyword>
<evidence type="ECO:0000256" key="7">
    <source>
        <dbReference type="ARBA" id="ARBA00023136"/>
    </source>
</evidence>
<dbReference type="GO" id="GO:0006506">
    <property type="term" value="P:GPI anchor biosynthetic process"/>
    <property type="evidence" value="ECO:0000318"/>
    <property type="project" value="GO_Central"/>
</dbReference>
<dbReference type="Proteomes" id="UP000007110">
    <property type="component" value="Unassembled WGS sequence"/>
</dbReference>
<feature type="transmembrane region" description="Helical" evidence="8">
    <location>
        <begin position="178"/>
        <end position="198"/>
    </location>
</feature>
<feature type="transmembrane region" description="Helical" evidence="8">
    <location>
        <begin position="267"/>
        <end position="287"/>
    </location>
</feature>
<feature type="transmembrane region" description="Helical" evidence="8">
    <location>
        <begin position="116"/>
        <end position="134"/>
    </location>
</feature>
<proteinExistence type="inferred from homology"/>
<feature type="transmembrane region" description="Helical" evidence="8">
    <location>
        <begin position="146"/>
        <end position="166"/>
    </location>
</feature>
<organism evidence="9 10">
    <name type="scientific">Strongylocentrotus purpuratus</name>
    <name type="common">Purple sea urchin</name>
    <dbReference type="NCBI Taxonomy" id="7668"/>
    <lineage>
        <taxon>Eukaryota</taxon>
        <taxon>Metazoa</taxon>
        <taxon>Echinodermata</taxon>
        <taxon>Eleutherozoa</taxon>
        <taxon>Echinozoa</taxon>
        <taxon>Echinoidea</taxon>
        <taxon>Euechinoidea</taxon>
        <taxon>Echinacea</taxon>
        <taxon>Camarodonta</taxon>
        <taxon>Echinidea</taxon>
        <taxon>Strongylocentrotidae</taxon>
        <taxon>Strongylocentrotus</taxon>
    </lineage>
</organism>
<dbReference type="GO" id="GO:0005789">
    <property type="term" value="C:endoplasmic reticulum membrane"/>
    <property type="evidence" value="ECO:0000318"/>
    <property type="project" value="GO_Central"/>
</dbReference>
<name>A0A7M7P6Y4_STRPU</name>
<dbReference type="PANTHER" id="PTHR13148:SF0">
    <property type="entry name" value="POST-GPI ATTACHMENT TO PROTEINS FACTOR 3"/>
    <property type="match status" value="1"/>
</dbReference>
<dbReference type="KEGG" id="spu:582223"/>
<dbReference type="AlphaFoldDB" id="A0A7M7P6Y4"/>
<evidence type="ECO:0000256" key="8">
    <source>
        <dbReference type="RuleBase" id="RU365066"/>
    </source>
</evidence>
<keyword evidence="7 8" id="KW-0472">Membrane</keyword>
<dbReference type="GO" id="GO:0000139">
    <property type="term" value="C:Golgi membrane"/>
    <property type="evidence" value="ECO:0007669"/>
    <property type="project" value="UniProtKB-SubCell"/>
</dbReference>
<feature type="chain" id="PRO_5029941133" description="Post-GPI attachment to proteins factor 3" evidence="8">
    <location>
        <begin position="28"/>
        <end position="335"/>
    </location>
</feature>
<comment type="function">
    <text evidence="8">Involved in the lipid remodeling steps of GPI-anchor maturation.</text>
</comment>
<dbReference type="EnsemblMetazoa" id="XM_030990324">
    <property type="protein sequence ID" value="XP_030846184"/>
    <property type="gene ID" value="LOC582223"/>
</dbReference>
<reference evidence="10" key="1">
    <citation type="submission" date="2015-02" db="EMBL/GenBank/DDBJ databases">
        <title>Genome sequencing for Strongylocentrotus purpuratus.</title>
        <authorList>
            <person name="Murali S."/>
            <person name="Liu Y."/>
            <person name="Vee V."/>
            <person name="English A."/>
            <person name="Wang M."/>
            <person name="Skinner E."/>
            <person name="Han Y."/>
            <person name="Muzny D.M."/>
            <person name="Worley K.C."/>
            <person name="Gibbs R.A."/>
        </authorList>
    </citation>
    <scope>NUCLEOTIDE SEQUENCE</scope>
</reference>
<dbReference type="FunCoup" id="A0A7M7P6Y4">
    <property type="interactions" value="1447"/>
</dbReference>